<evidence type="ECO:0000256" key="1">
    <source>
        <dbReference type="ARBA" id="ARBA00000900"/>
    </source>
</evidence>
<evidence type="ECO:0000256" key="3">
    <source>
        <dbReference type="ARBA" id="ARBA00012483"/>
    </source>
</evidence>
<dbReference type="EC" id="2.3.2.27" evidence="3"/>
<evidence type="ECO:0000313" key="14">
    <source>
        <dbReference type="EMBL" id="OWF38761.1"/>
    </source>
</evidence>
<dbReference type="InterPro" id="IPR013083">
    <property type="entry name" value="Znf_RING/FYVE/PHD"/>
</dbReference>
<dbReference type="Pfam" id="PF13639">
    <property type="entry name" value="zf-RING_2"/>
    <property type="match status" value="1"/>
</dbReference>
<evidence type="ECO:0000259" key="13">
    <source>
        <dbReference type="PROSITE" id="PS50089"/>
    </source>
</evidence>
<dbReference type="STRING" id="6573.A0A210PQK1"/>
<feature type="transmembrane region" description="Helical" evidence="12">
    <location>
        <begin position="12"/>
        <end position="31"/>
    </location>
</feature>
<evidence type="ECO:0000256" key="9">
    <source>
        <dbReference type="ARBA" id="ARBA00023136"/>
    </source>
</evidence>
<comment type="subcellular location">
    <subcellularLocation>
        <location evidence="2">Membrane</location>
        <topology evidence="2">Single-pass membrane protein</topology>
    </subcellularLocation>
</comment>
<dbReference type="Proteomes" id="UP000242188">
    <property type="component" value="Unassembled WGS sequence"/>
</dbReference>
<feature type="compositionally biased region" description="Low complexity" evidence="11">
    <location>
        <begin position="375"/>
        <end position="386"/>
    </location>
</feature>
<dbReference type="PANTHER" id="PTHR47168:SF1">
    <property type="entry name" value="OS02G0798600 PROTEIN"/>
    <property type="match status" value="1"/>
</dbReference>
<dbReference type="EMBL" id="NEDP02005555">
    <property type="protein sequence ID" value="OWF38761.1"/>
    <property type="molecule type" value="Genomic_DNA"/>
</dbReference>
<keyword evidence="7" id="KW-0862">Zinc</keyword>
<dbReference type="SUPFAM" id="SSF52025">
    <property type="entry name" value="PA domain"/>
    <property type="match status" value="1"/>
</dbReference>
<dbReference type="InterPro" id="IPR046450">
    <property type="entry name" value="PA_dom_sf"/>
</dbReference>
<dbReference type="PANTHER" id="PTHR47168">
    <property type="entry name" value="RING ZINC FINGER DOMAIN SUPERFAMILY PROTEIN-RELATED"/>
    <property type="match status" value="1"/>
</dbReference>
<comment type="caution">
    <text evidence="14">The sequence shown here is derived from an EMBL/GenBank/DDBJ whole genome shotgun (WGS) entry which is preliminary data.</text>
</comment>
<feature type="transmembrane region" description="Helical" evidence="12">
    <location>
        <begin position="187"/>
        <end position="212"/>
    </location>
</feature>
<dbReference type="InterPro" id="IPR003137">
    <property type="entry name" value="PA_domain"/>
</dbReference>
<name>A0A210PQK1_MIZYE</name>
<evidence type="ECO:0000256" key="10">
    <source>
        <dbReference type="PROSITE-ProRule" id="PRU00175"/>
    </source>
</evidence>
<evidence type="ECO:0000256" key="8">
    <source>
        <dbReference type="ARBA" id="ARBA00022989"/>
    </source>
</evidence>
<dbReference type="SUPFAM" id="SSF57850">
    <property type="entry name" value="RING/U-box"/>
    <property type="match status" value="1"/>
</dbReference>
<keyword evidence="5" id="KW-0479">Metal-binding</keyword>
<dbReference type="PROSITE" id="PS50089">
    <property type="entry name" value="ZF_RING_2"/>
    <property type="match status" value="1"/>
</dbReference>
<sequence>MSPFTEISSNRPRWLHIFAMFNILSFFNVFVCGDVKVNQGNESILFYLDRMATFGPELSEIGLTGYLIAVGPDVNKTSCSDYTPRIPNNDTSRVWIALIRRNGCKFDDMVLNAQKLGYQGAIIQNRFEDERLVAMGGDSHMYEVNIPSVFVGWTSGYEIGQKYCYQCSFSNYTITITNNTPQDFKPYILWPFAIVVGTCFILMLSFMIFKWCRDISKRKKSRLSTKVLKKIPTKKFKKGDDYDVCAICLDDYEEGDKLRLLPCSHAYHCVCIDPWLTKNKKTCPVCKRKVIPGSNPDSDSDSDEDNGNQSTSERAPLLGNNNNTRPARRSTFDNSGLSEMVRPLLRNVNEINPDSSDSDSDSEDDEEQQPTTSLRENVVNRAVVNRGYFKSSDEEEDEDKDKVDGDVSGPNQETKPVEENRQGIIANVSIVNVDQTSESRIVNHVV</sequence>
<reference evidence="14 15" key="1">
    <citation type="journal article" date="2017" name="Nat. Ecol. Evol.">
        <title>Scallop genome provides insights into evolution of bilaterian karyotype and development.</title>
        <authorList>
            <person name="Wang S."/>
            <person name="Zhang J."/>
            <person name="Jiao W."/>
            <person name="Li J."/>
            <person name="Xun X."/>
            <person name="Sun Y."/>
            <person name="Guo X."/>
            <person name="Huan P."/>
            <person name="Dong B."/>
            <person name="Zhang L."/>
            <person name="Hu X."/>
            <person name="Sun X."/>
            <person name="Wang J."/>
            <person name="Zhao C."/>
            <person name="Wang Y."/>
            <person name="Wang D."/>
            <person name="Huang X."/>
            <person name="Wang R."/>
            <person name="Lv J."/>
            <person name="Li Y."/>
            <person name="Zhang Z."/>
            <person name="Liu B."/>
            <person name="Lu W."/>
            <person name="Hui Y."/>
            <person name="Liang J."/>
            <person name="Zhou Z."/>
            <person name="Hou R."/>
            <person name="Li X."/>
            <person name="Liu Y."/>
            <person name="Li H."/>
            <person name="Ning X."/>
            <person name="Lin Y."/>
            <person name="Zhao L."/>
            <person name="Xing Q."/>
            <person name="Dou J."/>
            <person name="Li Y."/>
            <person name="Mao J."/>
            <person name="Guo H."/>
            <person name="Dou H."/>
            <person name="Li T."/>
            <person name="Mu C."/>
            <person name="Jiang W."/>
            <person name="Fu Q."/>
            <person name="Fu X."/>
            <person name="Miao Y."/>
            <person name="Liu J."/>
            <person name="Yu Q."/>
            <person name="Li R."/>
            <person name="Liao H."/>
            <person name="Li X."/>
            <person name="Kong Y."/>
            <person name="Jiang Z."/>
            <person name="Chourrout D."/>
            <person name="Li R."/>
            <person name="Bao Z."/>
        </authorList>
    </citation>
    <scope>NUCLEOTIDE SEQUENCE [LARGE SCALE GENOMIC DNA]</scope>
    <source>
        <strain evidence="14 15">PY_sf001</strain>
    </source>
</reference>
<protein>
    <recommendedName>
        <fullName evidence="3">RING-type E3 ubiquitin transferase</fullName>
        <ecNumber evidence="3">2.3.2.27</ecNumber>
    </recommendedName>
</protein>
<evidence type="ECO:0000313" key="15">
    <source>
        <dbReference type="Proteomes" id="UP000242188"/>
    </source>
</evidence>
<dbReference type="SMART" id="SM00184">
    <property type="entry name" value="RING"/>
    <property type="match status" value="1"/>
</dbReference>
<evidence type="ECO:0000256" key="11">
    <source>
        <dbReference type="SAM" id="MobiDB-lite"/>
    </source>
</evidence>
<evidence type="ECO:0000256" key="12">
    <source>
        <dbReference type="SAM" id="Phobius"/>
    </source>
</evidence>
<evidence type="ECO:0000256" key="4">
    <source>
        <dbReference type="ARBA" id="ARBA00022692"/>
    </source>
</evidence>
<dbReference type="InterPro" id="IPR001841">
    <property type="entry name" value="Znf_RING"/>
</dbReference>
<keyword evidence="8 12" id="KW-1133">Transmembrane helix</keyword>
<feature type="region of interest" description="Disordered" evidence="11">
    <location>
        <begin position="294"/>
        <end position="420"/>
    </location>
</feature>
<evidence type="ECO:0000256" key="5">
    <source>
        <dbReference type="ARBA" id="ARBA00022723"/>
    </source>
</evidence>
<keyword evidence="6 10" id="KW-0863">Zinc-finger</keyword>
<dbReference type="GO" id="GO:0061630">
    <property type="term" value="F:ubiquitin protein ligase activity"/>
    <property type="evidence" value="ECO:0007669"/>
    <property type="project" value="UniProtKB-EC"/>
</dbReference>
<dbReference type="GO" id="GO:0016020">
    <property type="term" value="C:membrane"/>
    <property type="evidence" value="ECO:0007669"/>
    <property type="project" value="UniProtKB-SubCell"/>
</dbReference>
<feature type="compositionally biased region" description="Acidic residues" evidence="11">
    <location>
        <begin position="356"/>
        <end position="368"/>
    </location>
</feature>
<accession>A0A210PQK1</accession>
<dbReference type="CDD" id="cd16796">
    <property type="entry name" value="RING-H2_RNF13"/>
    <property type="match status" value="1"/>
</dbReference>
<proteinExistence type="predicted"/>
<keyword evidence="4 12" id="KW-0812">Transmembrane</keyword>
<evidence type="ECO:0000256" key="2">
    <source>
        <dbReference type="ARBA" id="ARBA00004167"/>
    </source>
</evidence>
<evidence type="ECO:0000256" key="6">
    <source>
        <dbReference type="ARBA" id="ARBA00022771"/>
    </source>
</evidence>
<feature type="domain" description="RING-type" evidence="13">
    <location>
        <begin position="245"/>
        <end position="287"/>
    </location>
</feature>
<evidence type="ECO:0000256" key="7">
    <source>
        <dbReference type="ARBA" id="ARBA00022833"/>
    </source>
</evidence>
<comment type="catalytic activity">
    <reaction evidence="1">
        <text>S-ubiquitinyl-[E2 ubiquitin-conjugating enzyme]-L-cysteine + [acceptor protein]-L-lysine = [E2 ubiquitin-conjugating enzyme]-L-cysteine + N(6)-ubiquitinyl-[acceptor protein]-L-lysine.</text>
        <dbReference type="EC" id="2.3.2.27"/>
    </reaction>
</comment>
<dbReference type="AlphaFoldDB" id="A0A210PQK1"/>
<dbReference type="OrthoDB" id="8062037at2759"/>
<dbReference type="Pfam" id="PF02225">
    <property type="entry name" value="PA"/>
    <property type="match status" value="1"/>
</dbReference>
<dbReference type="Gene3D" id="3.30.40.10">
    <property type="entry name" value="Zinc/RING finger domain, C3HC4 (zinc finger)"/>
    <property type="match status" value="1"/>
</dbReference>
<dbReference type="Gene3D" id="3.50.30.30">
    <property type="match status" value="1"/>
</dbReference>
<dbReference type="FunFam" id="3.30.40.10:FF:000824">
    <property type="entry name" value="E3 ubiquitin-protein ligase RNF13"/>
    <property type="match status" value="1"/>
</dbReference>
<dbReference type="GO" id="GO:0008270">
    <property type="term" value="F:zinc ion binding"/>
    <property type="evidence" value="ECO:0007669"/>
    <property type="project" value="UniProtKB-KW"/>
</dbReference>
<organism evidence="14 15">
    <name type="scientific">Mizuhopecten yessoensis</name>
    <name type="common">Japanese scallop</name>
    <name type="synonym">Patinopecten yessoensis</name>
    <dbReference type="NCBI Taxonomy" id="6573"/>
    <lineage>
        <taxon>Eukaryota</taxon>
        <taxon>Metazoa</taxon>
        <taxon>Spiralia</taxon>
        <taxon>Lophotrochozoa</taxon>
        <taxon>Mollusca</taxon>
        <taxon>Bivalvia</taxon>
        <taxon>Autobranchia</taxon>
        <taxon>Pteriomorphia</taxon>
        <taxon>Pectinida</taxon>
        <taxon>Pectinoidea</taxon>
        <taxon>Pectinidae</taxon>
        <taxon>Mizuhopecten</taxon>
    </lineage>
</organism>
<gene>
    <name evidence="14" type="ORF">KP79_PYT20781</name>
</gene>
<dbReference type="InterPro" id="IPR051653">
    <property type="entry name" value="E3_ligase_sorting_rcpt"/>
</dbReference>
<keyword evidence="9 12" id="KW-0472">Membrane</keyword>
<keyword evidence="15" id="KW-1185">Reference proteome</keyword>